<evidence type="ECO:0008006" key="4">
    <source>
        <dbReference type="Google" id="ProtNLM"/>
    </source>
</evidence>
<evidence type="ECO:0000313" key="2">
    <source>
        <dbReference type="EMBL" id="PWR13462.1"/>
    </source>
</evidence>
<proteinExistence type="predicted"/>
<dbReference type="OrthoDB" id="9151463at2"/>
<organism evidence="2 3">
    <name type="scientific">Micromonospora sicca</name>
    <dbReference type="NCBI Taxonomy" id="2202420"/>
    <lineage>
        <taxon>Bacteria</taxon>
        <taxon>Bacillati</taxon>
        <taxon>Actinomycetota</taxon>
        <taxon>Actinomycetes</taxon>
        <taxon>Micromonosporales</taxon>
        <taxon>Micromonosporaceae</taxon>
        <taxon>Micromonospora</taxon>
    </lineage>
</organism>
<gene>
    <name evidence="2" type="ORF">DKT69_20500</name>
</gene>
<protein>
    <recommendedName>
        <fullName evidence="4">Helix-turn-helix domain-containing protein</fullName>
    </recommendedName>
</protein>
<feature type="region of interest" description="Disordered" evidence="1">
    <location>
        <begin position="47"/>
        <end position="70"/>
    </location>
</feature>
<dbReference type="RefSeq" id="WP_109803140.1">
    <property type="nucleotide sequence ID" value="NZ_QGKS01000262.1"/>
</dbReference>
<dbReference type="AlphaFoldDB" id="A0A317DGJ0"/>
<sequence>MSQAVKAALLASKDLRPNERLVLVAIAAHTNREGQAWPSVQTIADYSGVSPPHRSPRAVPAGRRWPPGRQQGCRYRLQRLPAGCGRCDAHGPGVCHSGGWLCQPGPRVCHRQGQRGGQSY</sequence>
<evidence type="ECO:0000256" key="1">
    <source>
        <dbReference type="SAM" id="MobiDB-lite"/>
    </source>
</evidence>
<evidence type="ECO:0000313" key="3">
    <source>
        <dbReference type="Proteomes" id="UP000246050"/>
    </source>
</evidence>
<dbReference type="EMBL" id="QGKS01000262">
    <property type="protein sequence ID" value="PWR13462.1"/>
    <property type="molecule type" value="Genomic_DNA"/>
</dbReference>
<accession>A0A317DGJ0</accession>
<name>A0A317DGJ0_9ACTN</name>
<comment type="caution">
    <text evidence="2">The sequence shown here is derived from an EMBL/GenBank/DDBJ whole genome shotgun (WGS) entry which is preliminary data.</text>
</comment>
<dbReference type="Pfam" id="PF13730">
    <property type="entry name" value="HTH_36"/>
    <property type="match status" value="1"/>
</dbReference>
<reference evidence="2 3" key="1">
    <citation type="submission" date="2018-05" db="EMBL/GenBank/DDBJ databases">
        <title>Micromonosporas from Atacama Desert.</title>
        <authorList>
            <person name="Carro L."/>
            <person name="Golinska P."/>
            <person name="Klenk H.-P."/>
            <person name="Goodfellow M."/>
        </authorList>
    </citation>
    <scope>NUCLEOTIDE SEQUENCE [LARGE SCALE GENOMIC DNA]</scope>
    <source>
        <strain evidence="2 3">4G51</strain>
    </source>
</reference>
<dbReference type="Proteomes" id="UP000246050">
    <property type="component" value="Unassembled WGS sequence"/>
</dbReference>